<dbReference type="GO" id="GO:0007059">
    <property type="term" value="P:chromosome segregation"/>
    <property type="evidence" value="ECO:0007669"/>
    <property type="project" value="TreeGrafter"/>
</dbReference>
<organism evidence="2 3">
    <name type="scientific">Candidatus Merdicola faecigallinarum</name>
    <dbReference type="NCBI Taxonomy" id="2840862"/>
    <lineage>
        <taxon>Bacteria</taxon>
        <taxon>Bacillati</taxon>
        <taxon>Bacillota</taxon>
        <taxon>Clostridia</taxon>
        <taxon>Candidatus Merdicola</taxon>
    </lineage>
</organism>
<accession>A0A9D1M167</accession>
<reference evidence="2" key="2">
    <citation type="journal article" date="2021" name="PeerJ">
        <title>Extensive microbial diversity within the chicken gut microbiome revealed by metagenomics and culture.</title>
        <authorList>
            <person name="Gilroy R."/>
            <person name="Ravi A."/>
            <person name="Getino M."/>
            <person name="Pursley I."/>
            <person name="Horton D.L."/>
            <person name="Alikhan N.F."/>
            <person name="Baker D."/>
            <person name="Gharbi K."/>
            <person name="Hall N."/>
            <person name="Watson M."/>
            <person name="Adriaenssens E.M."/>
            <person name="Foster-Nyarko E."/>
            <person name="Jarju S."/>
            <person name="Secka A."/>
            <person name="Antonio M."/>
            <person name="Oren A."/>
            <person name="Chaudhuri R.R."/>
            <person name="La Ragione R."/>
            <person name="Hildebrand F."/>
            <person name="Pallen M.J."/>
        </authorList>
    </citation>
    <scope>NUCLEOTIDE SEQUENCE</scope>
    <source>
        <strain evidence="2">CHK195-15760</strain>
    </source>
</reference>
<evidence type="ECO:0000259" key="1">
    <source>
        <dbReference type="SMART" id="SM00470"/>
    </source>
</evidence>
<comment type="caution">
    <text evidence="2">The sequence shown here is derived from an EMBL/GenBank/DDBJ whole genome shotgun (WGS) entry which is preliminary data.</text>
</comment>
<dbReference type="SMART" id="SM00470">
    <property type="entry name" value="ParB"/>
    <property type="match status" value="1"/>
</dbReference>
<dbReference type="Gene3D" id="3.90.1530.10">
    <property type="entry name" value="Conserved hypothetical protein from pyrococcus furiosus pfu- 392566-001, ParB domain"/>
    <property type="match status" value="1"/>
</dbReference>
<reference evidence="2" key="1">
    <citation type="submission" date="2020-10" db="EMBL/GenBank/DDBJ databases">
        <authorList>
            <person name="Gilroy R."/>
        </authorList>
    </citation>
    <scope>NUCLEOTIDE SEQUENCE</scope>
    <source>
        <strain evidence="2">CHK195-15760</strain>
    </source>
</reference>
<dbReference type="PANTHER" id="PTHR33375:SF1">
    <property type="entry name" value="CHROMOSOME-PARTITIONING PROTEIN PARB-RELATED"/>
    <property type="match status" value="1"/>
</dbReference>
<feature type="domain" description="ParB-like N-terminal" evidence="1">
    <location>
        <begin position="3"/>
        <end position="73"/>
    </location>
</feature>
<protein>
    <submittedName>
        <fullName evidence="2">ParB N-terminal domain-containing protein</fullName>
    </submittedName>
</protein>
<gene>
    <name evidence="2" type="ORF">IAB70_04995</name>
</gene>
<dbReference type="SUPFAM" id="SSF110849">
    <property type="entry name" value="ParB/Sulfiredoxin"/>
    <property type="match status" value="1"/>
</dbReference>
<dbReference type="Pfam" id="PF02195">
    <property type="entry name" value="ParB_N"/>
    <property type="match status" value="1"/>
</dbReference>
<dbReference type="AlphaFoldDB" id="A0A9D1M167"/>
<dbReference type="InterPro" id="IPR050336">
    <property type="entry name" value="Chromosome_partition/occlusion"/>
</dbReference>
<name>A0A9D1M167_9FIRM</name>
<dbReference type="InterPro" id="IPR036086">
    <property type="entry name" value="ParB/Sulfiredoxin_sf"/>
</dbReference>
<dbReference type="EMBL" id="DVNH01000037">
    <property type="protein sequence ID" value="HIU51958.1"/>
    <property type="molecule type" value="Genomic_DNA"/>
</dbReference>
<proteinExistence type="predicted"/>
<evidence type="ECO:0000313" key="3">
    <source>
        <dbReference type="Proteomes" id="UP000824093"/>
    </source>
</evidence>
<dbReference type="InterPro" id="IPR003115">
    <property type="entry name" value="ParB_N"/>
</dbReference>
<dbReference type="GO" id="GO:0005694">
    <property type="term" value="C:chromosome"/>
    <property type="evidence" value="ECO:0007669"/>
    <property type="project" value="TreeGrafter"/>
</dbReference>
<sequence length="73" mass="8610">MVEYIEIHKIKDFPNHPFKVKDDDNMNILIKSIREYGVLVPVIVRQKDDGSYEMISVHRRKKACELLGIKKNL</sequence>
<dbReference type="Proteomes" id="UP000824093">
    <property type="component" value="Unassembled WGS sequence"/>
</dbReference>
<evidence type="ECO:0000313" key="2">
    <source>
        <dbReference type="EMBL" id="HIU51958.1"/>
    </source>
</evidence>
<dbReference type="PANTHER" id="PTHR33375">
    <property type="entry name" value="CHROMOSOME-PARTITIONING PROTEIN PARB-RELATED"/>
    <property type="match status" value="1"/>
</dbReference>